<dbReference type="EMBL" id="VSSQ01120267">
    <property type="protein sequence ID" value="MPN53287.1"/>
    <property type="molecule type" value="Genomic_DNA"/>
</dbReference>
<reference evidence="1" key="1">
    <citation type="submission" date="2019-08" db="EMBL/GenBank/DDBJ databases">
        <authorList>
            <person name="Kucharzyk K."/>
            <person name="Murdoch R.W."/>
            <person name="Higgins S."/>
            <person name="Loffler F."/>
        </authorList>
    </citation>
    <scope>NUCLEOTIDE SEQUENCE</scope>
</reference>
<gene>
    <name evidence="1" type="ORF">SDC9_200951</name>
</gene>
<comment type="caution">
    <text evidence="1">The sequence shown here is derived from an EMBL/GenBank/DDBJ whole genome shotgun (WGS) entry which is preliminary data.</text>
</comment>
<evidence type="ECO:0000313" key="1">
    <source>
        <dbReference type="EMBL" id="MPN53287.1"/>
    </source>
</evidence>
<proteinExistence type="predicted"/>
<organism evidence="1">
    <name type="scientific">bioreactor metagenome</name>
    <dbReference type="NCBI Taxonomy" id="1076179"/>
    <lineage>
        <taxon>unclassified sequences</taxon>
        <taxon>metagenomes</taxon>
        <taxon>ecological metagenomes</taxon>
    </lineage>
</organism>
<name>A0A645IPX6_9ZZZZ</name>
<accession>A0A645IPX6</accession>
<dbReference type="AlphaFoldDB" id="A0A645IPX6"/>
<protein>
    <submittedName>
        <fullName evidence="1">Uncharacterized protein</fullName>
    </submittedName>
</protein>
<sequence length="129" mass="14530">MRVDARLQQPQLAALQRRADAQVFHLHLRQLFTHPRILLDLLHLGVDGVDHLVKRVGKHRQLVAGVDLHMLLQGRGAGQPVGKIGQPVDGVRHAPHDLAVKTEADQQCQRQHGQLKRRQHLLYPLHAGL</sequence>